<dbReference type="Gene3D" id="3.40.50.150">
    <property type="entry name" value="Vaccinia Virus protein VP39"/>
    <property type="match status" value="1"/>
</dbReference>
<dbReference type="InterPro" id="IPR023397">
    <property type="entry name" value="SAM-dep_MeTrfase_MraW_recog"/>
</dbReference>
<feature type="binding site" evidence="6">
    <location>
        <position position="77"/>
    </location>
    <ligand>
        <name>S-adenosyl-L-methionine</name>
        <dbReference type="ChEBI" id="CHEBI:59789"/>
    </ligand>
</feature>
<dbReference type="InterPro" id="IPR029063">
    <property type="entry name" value="SAM-dependent_MTases_sf"/>
</dbReference>
<dbReference type="SUPFAM" id="SSF81799">
    <property type="entry name" value="Putative methyltransferase TM0872, insert domain"/>
    <property type="match status" value="1"/>
</dbReference>
<dbReference type="PANTHER" id="PTHR11265">
    <property type="entry name" value="S-ADENOSYL-METHYLTRANSFERASE MRAW"/>
    <property type="match status" value="1"/>
</dbReference>
<keyword evidence="4 6" id="KW-0808">Transferase</keyword>
<gene>
    <name evidence="6" type="primary">rsmH</name>
    <name evidence="7" type="ORF">A3B93_01935</name>
</gene>
<evidence type="ECO:0000256" key="5">
    <source>
        <dbReference type="ARBA" id="ARBA00022691"/>
    </source>
</evidence>
<keyword evidence="3 6" id="KW-0489">Methyltransferase</keyword>
<dbReference type="EC" id="2.1.1.199" evidence="6"/>
<dbReference type="Proteomes" id="UP000179880">
    <property type="component" value="Unassembled WGS sequence"/>
</dbReference>
<dbReference type="SUPFAM" id="SSF53335">
    <property type="entry name" value="S-adenosyl-L-methionine-dependent methyltransferases"/>
    <property type="match status" value="1"/>
</dbReference>
<feature type="binding site" evidence="6">
    <location>
        <position position="105"/>
    </location>
    <ligand>
        <name>S-adenosyl-L-methionine</name>
        <dbReference type="ChEBI" id="CHEBI:59789"/>
    </ligand>
</feature>
<name>A0A1F6WK44_9BACT</name>
<proteinExistence type="inferred from homology"/>
<comment type="similarity">
    <text evidence="1 6">Belongs to the methyltransferase superfamily. RsmH family.</text>
</comment>
<evidence type="ECO:0000256" key="3">
    <source>
        <dbReference type="ARBA" id="ARBA00022603"/>
    </source>
</evidence>
<evidence type="ECO:0000256" key="2">
    <source>
        <dbReference type="ARBA" id="ARBA00022552"/>
    </source>
</evidence>
<comment type="function">
    <text evidence="6">Specifically methylates the N4 position of cytidine in position 1402 (C1402) of 16S rRNA.</text>
</comment>
<keyword evidence="6" id="KW-0963">Cytoplasm</keyword>
<dbReference type="GO" id="GO:0005737">
    <property type="term" value="C:cytoplasm"/>
    <property type="evidence" value="ECO:0007669"/>
    <property type="project" value="UniProtKB-SubCell"/>
</dbReference>
<comment type="caution">
    <text evidence="7">The sequence shown here is derived from an EMBL/GenBank/DDBJ whole genome shotgun (WGS) entry which is preliminary data.</text>
</comment>
<accession>A0A1F6WK44</accession>
<dbReference type="AlphaFoldDB" id="A0A1F6WK44"/>
<dbReference type="EMBL" id="MFUH01000008">
    <property type="protein sequence ID" value="OGI82250.1"/>
    <property type="molecule type" value="Genomic_DNA"/>
</dbReference>
<dbReference type="Gene3D" id="1.10.150.170">
    <property type="entry name" value="Putative methyltransferase TM0872, insert domain"/>
    <property type="match status" value="1"/>
</dbReference>
<comment type="subcellular location">
    <subcellularLocation>
        <location evidence="6">Cytoplasm</location>
    </subcellularLocation>
</comment>
<evidence type="ECO:0000256" key="1">
    <source>
        <dbReference type="ARBA" id="ARBA00010396"/>
    </source>
</evidence>
<comment type="catalytic activity">
    <reaction evidence="6">
        <text>cytidine(1402) in 16S rRNA + S-adenosyl-L-methionine = N(4)-methylcytidine(1402) in 16S rRNA + S-adenosyl-L-homocysteine + H(+)</text>
        <dbReference type="Rhea" id="RHEA:42928"/>
        <dbReference type="Rhea" id="RHEA-COMP:10286"/>
        <dbReference type="Rhea" id="RHEA-COMP:10287"/>
        <dbReference type="ChEBI" id="CHEBI:15378"/>
        <dbReference type="ChEBI" id="CHEBI:57856"/>
        <dbReference type="ChEBI" id="CHEBI:59789"/>
        <dbReference type="ChEBI" id="CHEBI:74506"/>
        <dbReference type="ChEBI" id="CHEBI:82748"/>
        <dbReference type="EC" id="2.1.1.199"/>
    </reaction>
</comment>
<feature type="binding site" evidence="6">
    <location>
        <begin position="32"/>
        <end position="34"/>
    </location>
    <ligand>
        <name>S-adenosyl-L-methionine</name>
        <dbReference type="ChEBI" id="CHEBI:59789"/>
    </ligand>
</feature>
<feature type="binding site" evidence="6">
    <location>
        <position position="98"/>
    </location>
    <ligand>
        <name>S-adenosyl-L-methionine</name>
        <dbReference type="ChEBI" id="CHEBI:59789"/>
    </ligand>
</feature>
<feature type="binding site" evidence="6">
    <location>
        <position position="52"/>
    </location>
    <ligand>
        <name>S-adenosyl-L-methionine</name>
        <dbReference type="ChEBI" id="CHEBI:59789"/>
    </ligand>
</feature>
<protein>
    <recommendedName>
        <fullName evidence="6">Ribosomal RNA small subunit methyltransferase H</fullName>
        <ecNumber evidence="6">2.1.1.199</ecNumber>
    </recommendedName>
    <alternativeName>
        <fullName evidence="6">16S rRNA m(4)C1402 methyltransferase</fullName>
    </alternativeName>
    <alternativeName>
        <fullName evidence="6">rRNA (cytosine-N(4)-)-methyltransferase RsmH</fullName>
    </alternativeName>
</protein>
<reference evidence="7 8" key="1">
    <citation type="journal article" date="2016" name="Nat. Commun.">
        <title>Thousands of microbial genomes shed light on interconnected biogeochemical processes in an aquifer system.</title>
        <authorList>
            <person name="Anantharaman K."/>
            <person name="Brown C.T."/>
            <person name="Hug L.A."/>
            <person name="Sharon I."/>
            <person name="Castelle C.J."/>
            <person name="Probst A.J."/>
            <person name="Thomas B.C."/>
            <person name="Singh A."/>
            <person name="Wilkins M.J."/>
            <person name="Karaoz U."/>
            <person name="Brodie E.L."/>
            <person name="Williams K.H."/>
            <person name="Hubbard S.S."/>
            <person name="Banfield J.F."/>
        </authorList>
    </citation>
    <scope>NUCLEOTIDE SEQUENCE [LARGE SCALE GENOMIC DNA]</scope>
</reference>
<keyword evidence="2 6" id="KW-0698">rRNA processing</keyword>
<sequence length="294" mass="32947">MGEHKPVLLKETIEGLAIEAGDVVVDCTVGLGGHSVEICRQFGNKIVLIGLDADEYAVKQAGAKLQNCNAAVFTANFRDLKKVLDELKVKKINRVIFDLGLSSWQIEGSGRGFSFRRDEPLLMTFSSQNQGLTAHDAVNDWKEENLEIVIRGFGEERYARSIAKKIVEARKIRPIETTGQLVEIIRFAVPNAYRYGRVHFATKTFQALRIAINEELKSLELGLEQAFEKLASRGRIAVISFHSLEDRIVKKFFAGLARGKKAWLINKKPVMASEAELVLNPRSRSAKLRILEKI</sequence>
<dbReference type="GO" id="GO:0070475">
    <property type="term" value="P:rRNA base methylation"/>
    <property type="evidence" value="ECO:0007669"/>
    <property type="project" value="UniProtKB-UniRule"/>
</dbReference>
<organism evidence="7 8">
    <name type="scientific">Candidatus Nomurabacteria bacterium RIFCSPHIGHO2_02_FULL_42_24</name>
    <dbReference type="NCBI Taxonomy" id="1801757"/>
    <lineage>
        <taxon>Bacteria</taxon>
        <taxon>Candidatus Nomuraibacteriota</taxon>
    </lineage>
</organism>
<dbReference type="InterPro" id="IPR002903">
    <property type="entry name" value="RsmH"/>
</dbReference>
<evidence type="ECO:0000313" key="8">
    <source>
        <dbReference type="Proteomes" id="UP000179880"/>
    </source>
</evidence>
<keyword evidence="5 6" id="KW-0949">S-adenosyl-L-methionine</keyword>
<dbReference type="NCBIfam" id="TIGR00006">
    <property type="entry name" value="16S rRNA (cytosine(1402)-N(4))-methyltransferase RsmH"/>
    <property type="match status" value="1"/>
</dbReference>
<evidence type="ECO:0000256" key="6">
    <source>
        <dbReference type="HAMAP-Rule" id="MF_01007"/>
    </source>
</evidence>
<dbReference type="Pfam" id="PF01795">
    <property type="entry name" value="Methyltransf_5"/>
    <property type="match status" value="1"/>
</dbReference>
<dbReference type="GO" id="GO:0071424">
    <property type="term" value="F:rRNA (cytosine-N4-)-methyltransferase activity"/>
    <property type="evidence" value="ECO:0007669"/>
    <property type="project" value="UniProtKB-UniRule"/>
</dbReference>
<evidence type="ECO:0000256" key="4">
    <source>
        <dbReference type="ARBA" id="ARBA00022679"/>
    </source>
</evidence>
<dbReference type="PANTHER" id="PTHR11265:SF0">
    <property type="entry name" value="12S RRNA N4-METHYLCYTIDINE METHYLTRANSFERASE"/>
    <property type="match status" value="1"/>
</dbReference>
<dbReference type="PIRSF" id="PIRSF004486">
    <property type="entry name" value="MraW"/>
    <property type="match status" value="1"/>
</dbReference>
<evidence type="ECO:0000313" key="7">
    <source>
        <dbReference type="EMBL" id="OGI82250.1"/>
    </source>
</evidence>
<dbReference type="HAMAP" id="MF_01007">
    <property type="entry name" value="16SrRNA_methyltr_H"/>
    <property type="match status" value="1"/>
</dbReference>